<keyword evidence="5" id="KW-1185">Reference proteome</keyword>
<dbReference type="CDD" id="cd14667">
    <property type="entry name" value="3D_containing_proteins"/>
    <property type="match status" value="1"/>
</dbReference>
<organism evidence="4 5">
    <name type="scientific">Carnobacterium divergens DSM 20623</name>
    <dbReference type="NCBI Taxonomy" id="1449336"/>
    <lineage>
        <taxon>Bacteria</taxon>
        <taxon>Bacillati</taxon>
        <taxon>Bacillota</taxon>
        <taxon>Bacilli</taxon>
        <taxon>Lactobacillales</taxon>
        <taxon>Carnobacteriaceae</taxon>
        <taxon>Carnobacterium</taxon>
    </lineage>
</organism>
<dbReference type="InterPro" id="IPR018392">
    <property type="entry name" value="LysM"/>
</dbReference>
<evidence type="ECO:0000313" key="5">
    <source>
        <dbReference type="Proteomes" id="UP000051658"/>
    </source>
</evidence>
<dbReference type="GO" id="GO:0019867">
    <property type="term" value="C:outer membrane"/>
    <property type="evidence" value="ECO:0007669"/>
    <property type="project" value="InterPro"/>
</dbReference>
<dbReference type="InterPro" id="IPR036779">
    <property type="entry name" value="LysM_dom_sf"/>
</dbReference>
<feature type="domain" description="LysM" evidence="3">
    <location>
        <begin position="36"/>
        <end position="80"/>
    </location>
</feature>
<feature type="signal peptide" evidence="2">
    <location>
        <begin position="1"/>
        <end position="30"/>
    </location>
</feature>
<dbReference type="PROSITE" id="PS51782">
    <property type="entry name" value="LYSM"/>
    <property type="match status" value="1"/>
</dbReference>
<comment type="caution">
    <text evidence="4">The sequence shown here is derived from an EMBL/GenBank/DDBJ whole genome shotgun (WGS) entry which is preliminary data.</text>
</comment>
<dbReference type="SUPFAM" id="SSF54106">
    <property type="entry name" value="LysM domain"/>
    <property type="match status" value="1"/>
</dbReference>
<dbReference type="eggNOG" id="COG3584">
    <property type="taxonomic scope" value="Bacteria"/>
</dbReference>
<dbReference type="GeneID" id="89589970"/>
<evidence type="ECO:0000256" key="2">
    <source>
        <dbReference type="SAM" id="SignalP"/>
    </source>
</evidence>
<dbReference type="AlphaFoldDB" id="A0A0R2I2J9"/>
<proteinExistence type="predicted"/>
<keyword evidence="1 2" id="KW-0732">Signal</keyword>
<evidence type="ECO:0000259" key="3">
    <source>
        <dbReference type="PROSITE" id="PS51782"/>
    </source>
</evidence>
<dbReference type="PANTHER" id="PTHR39160:SF6">
    <property type="entry name" value="CELL WALL-BINDING PROTEIN YOCH"/>
    <property type="match status" value="1"/>
</dbReference>
<dbReference type="InterPro" id="IPR036908">
    <property type="entry name" value="RlpA-like_sf"/>
</dbReference>
<gene>
    <name evidence="4" type="ORF">IV74_GL000893</name>
</gene>
<evidence type="ECO:0000256" key="1">
    <source>
        <dbReference type="ARBA" id="ARBA00022729"/>
    </source>
</evidence>
<evidence type="ECO:0000313" key="4">
    <source>
        <dbReference type="EMBL" id="KRN56645.1"/>
    </source>
</evidence>
<sequence length="220" mass="22350">MNFKKTVVTTVAALSLAVTGLYVTANQADAAALPNGNWQIEKNDTLSHVSEKTGVSVQTLITNNNNINPLTLQIGSELIINGGSLTSTPAVATTPVVEETTTEATTVAQAPVATGVAAGTFNASYYTAFDGSQSGVTANGTDVRGGQTTTADGYRIIAADPSVLPLNTIVSITTSNGESFMAKVCDTGGAIKGNKIDILVGSPSEALSLGRSVATISIVK</sequence>
<accession>A0A0R2I2J9</accession>
<dbReference type="Proteomes" id="UP000051658">
    <property type="component" value="Unassembled WGS sequence"/>
</dbReference>
<name>A0A0R2I2J9_CARDV</name>
<dbReference type="Gene3D" id="2.40.40.10">
    <property type="entry name" value="RlpA-like domain"/>
    <property type="match status" value="1"/>
</dbReference>
<reference evidence="4 5" key="1">
    <citation type="journal article" date="2015" name="Genome Announc.">
        <title>Expanding the biotechnology potential of lactobacilli through comparative genomics of 213 strains and associated genera.</title>
        <authorList>
            <person name="Sun Z."/>
            <person name="Harris H.M."/>
            <person name="McCann A."/>
            <person name="Guo C."/>
            <person name="Argimon S."/>
            <person name="Zhang W."/>
            <person name="Yang X."/>
            <person name="Jeffery I.B."/>
            <person name="Cooney J.C."/>
            <person name="Kagawa T.F."/>
            <person name="Liu W."/>
            <person name="Song Y."/>
            <person name="Salvetti E."/>
            <person name="Wrobel A."/>
            <person name="Rasinkangas P."/>
            <person name="Parkhill J."/>
            <person name="Rea M.C."/>
            <person name="O'Sullivan O."/>
            <person name="Ritari J."/>
            <person name="Douillard F.P."/>
            <person name="Paul Ross R."/>
            <person name="Yang R."/>
            <person name="Briner A.E."/>
            <person name="Felis G.E."/>
            <person name="de Vos W.M."/>
            <person name="Barrangou R."/>
            <person name="Klaenhammer T.R."/>
            <person name="Caufield P.W."/>
            <person name="Cui Y."/>
            <person name="Zhang H."/>
            <person name="O'Toole P.W."/>
        </authorList>
    </citation>
    <scope>NUCLEOTIDE SEQUENCE [LARGE SCALE GENOMIC DNA]</scope>
    <source>
        <strain evidence="4 5">DSM 20623</strain>
    </source>
</reference>
<dbReference type="eggNOG" id="COG1388">
    <property type="taxonomic scope" value="Bacteria"/>
</dbReference>
<dbReference type="InterPro" id="IPR010611">
    <property type="entry name" value="3D_dom"/>
</dbReference>
<dbReference type="GO" id="GO:0009254">
    <property type="term" value="P:peptidoglycan turnover"/>
    <property type="evidence" value="ECO:0007669"/>
    <property type="project" value="InterPro"/>
</dbReference>
<dbReference type="InterPro" id="IPR059180">
    <property type="entry name" value="3D_YorM"/>
</dbReference>
<dbReference type="PATRIC" id="fig|1449336.4.peg.913"/>
<protein>
    <recommendedName>
        <fullName evidence="3">LysM domain-containing protein</fullName>
    </recommendedName>
</protein>
<dbReference type="RefSeq" id="WP_034573020.1">
    <property type="nucleotide sequence ID" value="NZ_JQBS01000024.1"/>
</dbReference>
<dbReference type="Pfam" id="PF01476">
    <property type="entry name" value="LysM"/>
    <property type="match status" value="1"/>
</dbReference>
<feature type="chain" id="PRO_5006418083" description="LysM domain-containing protein" evidence="2">
    <location>
        <begin position="31"/>
        <end position="220"/>
    </location>
</feature>
<dbReference type="Gene3D" id="3.10.350.10">
    <property type="entry name" value="LysM domain"/>
    <property type="match status" value="1"/>
</dbReference>
<dbReference type="GO" id="GO:0004553">
    <property type="term" value="F:hydrolase activity, hydrolyzing O-glycosyl compounds"/>
    <property type="evidence" value="ECO:0007669"/>
    <property type="project" value="InterPro"/>
</dbReference>
<dbReference type="PANTHER" id="PTHR39160">
    <property type="entry name" value="CELL WALL-BINDING PROTEIN YOCH"/>
    <property type="match status" value="1"/>
</dbReference>
<dbReference type="InterPro" id="IPR051933">
    <property type="entry name" value="Resuscitation_pf_RpfB"/>
</dbReference>
<dbReference type="EMBL" id="JQBS01000024">
    <property type="protein sequence ID" value="KRN56645.1"/>
    <property type="molecule type" value="Genomic_DNA"/>
</dbReference>
<dbReference type="Pfam" id="PF06725">
    <property type="entry name" value="3D"/>
    <property type="match status" value="1"/>
</dbReference>
<dbReference type="SUPFAM" id="SSF50685">
    <property type="entry name" value="Barwin-like endoglucanases"/>
    <property type="match status" value="1"/>
</dbReference>